<name>A0ABR5AZT9_BACBA</name>
<dbReference type="EMBL" id="JXLP01000001">
    <property type="protein sequence ID" value="KIL80272.1"/>
    <property type="molecule type" value="Genomic_DNA"/>
</dbReference>
<reference evidence="1 2" key="1">
    <citation type="submission" date="2015-01" db="EMBL/GenBank/DDBJ databases">
        <title>Genome Assembly of Bacillus badius MTCC 1458.</title>
        <authorList>
            <person name="Verma A."/>
            <person name="Khatri I."/>
            <person name="Mual P."/>
            <person name="Subramanian S."/>
            <person name="Krishnamurthi S."/>
        </authorList>
    </citation>
    <scope>NUCLEOTIDE SEQUENCE [LARGE SCALE GENOMIC DNA]</scope>
    <source>
        <strain evidence="1 2">MTCC 1458</strain>
    </source>
</reference>
<accession>A0ABR5AZT9</accession>
<sequence>MKAFYTTVKKYIKTALACTFLWFVMRTNIANILNIDYCKRKHF</sequence>
<evidence type="ECO:0000313" key="2">
    <source>
        <dbReference type="Proteomes" id="UP000031982"/>
    </source>
</evidence>
<organism evidence="1 2">
    <name type="scientific">Bacillus badius</name>
    <dbReference type="NCBI Taxonomy" id="1455"/>
    <lineage>
        <taxon>Bacteria</taxon>
        <taxon>Bacillati</taxon>
        <taxon>Bacillota</taxon>
        <taxon>Bacilli</taxon>
        <taxon>Bacillales</taxon>
        <taxon>Bacillaceae</taxon>
        <taxon>Pseudobacillus</taxon>
    </lineage>
</organism>
<evidence type="ECO:0000313" key="1">
    <source>
        <dbReference type="EMBL" id="KIL80272.1"/>
    </source>
</evidence>
<keyword evidence="2" id="KW-1185">Reference proteome</keyword>
<gene>
    <name evidence="1" type="ORF">SD77_0120</name>
</gene>
<proteinExistence type="predicted"/>
<comment type="caution">
    <text evidence="1">The sequence shown here is derived from an EMBL/GenBank/DDBJ whole genome shotgun (WGS) entry which is preliminary data.</text>
</comment>
<dbReference type="Proteomes" id="UP000031982">
    <property type="component" value="Unassembled WGS sequence"/>
</dbReference>
<protein>
    <submittedName>
        <fullName evidence="1">Uncharacterized protein</fullName>
    </submittedName>
</protein>